<evidence type="ECO:0000256" key="6">
    <source>
        <dbReference type="SAM" id="MobiDB-lite"/>
    </source>
</evidence>
<dbReference type="GO" id="GO:0017110">
    <property type="term" value="F:nucleoside diphosphate phosphatase activity"/>
    <property type="evidence" value="ECO:0007669"/>
    <property type="project" value="TreeGrafter"/>
</dbReference>
<feature type="region of interest" description="Disordered" evidence="6">
    <location>
        <begin position="486"/>
        <end position="528"/>
    </location>
</feature>
<feature type="binding site" evidence="4">
    <location>
        <begin position="221"/>
        <end position="225"/>
    </location>
    <ligand>
        <name>ATP</name>
        <dbReference type="ChEBI" id="CHEBI:30616"/>
    </ligand>
</feature>
<feature type="signal peptide" evidence="7">
    <location>
        <begin position="1"/>
        <end position="27"/>
    </location>
</feature>
<evidence type="ECO:0000256" key="5">
    <source>
        <dbReference type="RuleBase" id="RU003833"/>
    </source>
</evidence>
<evidence type="ECO:0000256" key="3">
    <source>
        <dbReference type="PIRSR" id="PIRSR600407-1"/>
    </source>
</evidence>
<dbReference type="Gene3D" id="3.30.420.150">
    <property type="entry name" value="Exopolyphosphatase. Domain 2"/>
    <property type="match status" value="1"/>
</dbReference>
<evidence type="ECO:0000313" key="9">
    <source>
        <dbReference type="Proteomes" id="UP001341281"/>
    </source>
</evidence>
<dbReference type="GO" id="GO:0005524">
    <property type="term" value="F:ATP binding"/>
    <property type="evidence" value="ECO:0007669"/>
    <property type="project" value="UniProtKB-KW"/>
</dbReference>
<keyword evidence="2 5" id="KW-0378">Hydrolase</keyword>
<dbReference type="Pfam" id="PF01150">
    <property type="entry name" value="GDA1_CD39"/>
    <property type="match status" value="1"/>
</dbReference>
<keyword evidence="9" id="KW-1185">Reference proteome</keyword>
<dbReference type="Proteomes" id="UP001341281">
    <property type="component" value="Chromosome 01"/>
</dbReference>
<evidence type="ECO:0000313" key="8">
    <source>
        <dbReference type="EMBL" id="WVZ54718.1"/>
    </source>
</evidence>
<dbReference type="GO" id="GO:0009134">
    <property type="term" value="P:nucleoside diphosphate catabolic process"/>
    <property type="evidence" value="ECO:0007669"/>
    <property type="project" value="TreeGrafter"/>
</dbReference>
<dbReference type="PANTHER" id="PTHR11782">
    <property type="entry name" value="ADENOSINE/GUANOSINE DIPHOSPHATASE"/>
    <property type="match status" value="1"/>
</dbReference>
<dbReference type="AlphaFoldDB" id="A0AAQ3PVR6"/>
<keyword evidence="4" id="KW-0547">Nucleotide-binding</keyword>
<sequence>MAHVVVVVGIYISAALLLLQLLASSSSYPGAVVDSVLGRKAAGTVDEEAAPEDDARRRRPGAGRYAVIFDAGSTGSRVHVFRFDKKMQLLEIGDDGGIEVFAKVKPGLSSYAGHPQDAANSLLPLLDKAKSVVPARLMKRTPVKLGATAGLRLIGDEQSEQILEEVRNLVHTKSKFQYKPEWINVIEGSQEGSYLWVALNYLLDRLGGDYSQTAGVVDMGGGSVQMAYGISANAAANAPVVPDGKDAYVTREYLKGKDYNIYTHSYLHYGAFASRAEILKAKSGPFSSCMLRGFNGEYTYNGEQYNATAAPEGAAYCKCREEIGKALNLTAPCETKSCTFNGVWNGGGGAGQDNLYVASSFYFVAAEVVGIVDSNAPSGKSTPAAFGASAERACQLSVVEATVAYPNVNGVDVPYLCMDLAYQYTLLVDGFGLEATKEITVVDKVKHGEYYVQASWPLGTAIEALSTRKWRQDSRVVGLSKLNASVSGRSDGVTGRRARPHDAHASPPQGPRGGSEGRTRRVLGARAQ</sequence>
<keyword evidence="7" id="KW-0732">Signal</keyword>
<dbReference type="PANTHER" id="PTHR11782:SF126">
    <property type="entry name" value="APYRASE FAMILY PROTEIN-RELATED"/>
    <property type="match status" value="1"/>
</dbReference>
<organism evidence="8 9">
    <name type="scientific">Paspalum notatum var. saurae</name>
    <dbReference type="NCBI Taxonomy" id="547442"/>
    <lineage>
        <taxon>Eukaryota</taxon>
        <taxon>Viridiplantae</taxon>
        <taxon>Streptophyta</taxon>
        <taxon>Embryophyta</taxon>
        <taxon>Tracheophyta</taxon>
        <taxon>Spermatophyta</taxon>
        <taxon>Magnoliopsida</taxon>
        <taxon>Liliopsida</taxon>
        <taxon>Poales</taxon>
        <taxon>Poaceae</taxon>
        <taxon>PACMAD clade</taxon>
        <taxon>Panicoideae</taxon>
        <taxon>Andropogonodae</taxon>
        <taxon>Paspaleae</taxon>
        <taxon>Paspalinae</taxon>
        <taxon>Paspalum</taxon>
    </lineage>
</organism>
<feature type="chain" id="PRO_5043007521" description="Apyrase" evidence="7">
    <location>
        <begin position="28"/>
        <end position="528"/>
    </location>
</feature>
<dbReference type="EMBL" id="CP144745">
    <property type="protein sequence ID" value="WVZ54718.1"/>
    <property type="molecule type" value="Genomic_DNA"/>
</dbReference>
<gene>
    <name evidence="8" type="ORF">U9M48_005476</name>
</gene>
<dbReference type="InterPro" id="IPR000407">
    <property type="entry name" value="GDA1_CD39_NTPase"/>
</dbReference>
<feature type="active site" description="Proton acceptor" evidence="3">
    <location>
        <position position="191"/>
    </location>
</feature>
<proteinExistence type="inferred from homology"/>
<evidence type="ECO:0000256" key="4">
    <source>
        <dbReference type="PIRSR" id="PIRSR600407-2"/>
    </source>
</evidence>
<dbReference type="PROSITE" id="PS01238">
    <property type="entry name" value="GDA1_CD39_NTPASE"/>
    <property type="match status" value="1"/>
</dbReference>
<keyword evidence="4" id="KW-0067">ATP-binding</keyword>
<evidence type="ECO:0008006" key="10">
    <source>
        <dbReference type="Google" id="ProtNLM"/>
    </source>
</evidence>
<dbReference type="Gene3D" id="3.30.420.40">
    <property type="match status" value="1"/>
</dbReference>
<dbReference type="GO" id="GO:0016020">
    <property type="term" value="C:membrane"/>
    <property type="evidence" value="ECO:0007669"/>
    <property type="project" value="TreeGrafter"/>
</dbReference>
<protein>
    <recommendedName>
        <fullName evidence="10">Apyrase</fullName>
    </recommendedName>
</protein>
<evidence type="ECO:0000256" key="2">
    <source>
        <dbReference type="ARBA" id="ARBA00022801"/>
    </source>
</evidence>
<comment type="similarity">
    <text evidence="1 5">Belongs to the GDA1/CD39 NTPase family.</text>
</comment>
<name>A0AAQ3PVR6_PASNO</name>
<reference evidence="8 9" key="1">
    <citation type="submission" date="2024-02" db="EMBL/GenBank/DDBJ databases">
        <title>High-quality chromosome-scale genome assembly of Pensacola bahiagrass (Paspalum notatum Flugge var. saurae).</title>
        <authorList>
            <person name="Vega J.M."/>
            <person name="Podio M."/>
            <person name="Orjuela J."/>
            <person name="Siena L.A."/>
            <person name="Pessino S.C."/>
            <person name="Combes M.C."/>
            <person name="Mariac C."/>
            <person name="Albertini E."/>
            <person name="Pupilli F."/>
            <person name="Ortiz J.P.A."/>
            <person name="Leblanc O."/>
        </authorList>
    </citation>
    <scope>NUCLEOTIDE SEQUENCE [LARGE SCALE GENOMIC DNA]</scope>
    <source>
        <strain evidence="8">R1</strain>
        <tissue evidence="8">Leaf</tissue>
    </source>
</reference>
<evidence type="ECO:0000256" key="7">
    <source>
        <dbReference type="SAM" id="SignalP"/>
    </source>
</evidence>
<accession>A0AAQ3PVR6</accession>
<evidence type="ECO:0000256" key="1">
    <source>
        <dbReference type="ARBA" id="ARBA00009283"/>
    </source>
</evidence>